<dbReference type="CDD" id="cd02440">
    <property type="entry name" value="AdoMet_MTases"/>
    <property type="match status" value="1"/>
</dbReference>
<dbReference type="AlphaFoldDB" id="Q6AQZ9"/>
<dbReference type="InterPro" id="IPR029063">
    <property type="entry name" value="SAM-dependent_MTases_sf"/>
</dbReference>
<dbReference type="STRING" id="177439.DP0496"/>
<dbReference type="PANTHER" id="PTHR45036">
    <property type="entry name" value="METHYLTRANSFERASE LIKE 7B"/>
    <property type="match status" value="1"/>
</dbReference>
<feature type="domain" description="Methyltransferase type 11" evidence="1">
    <location>
        <begin position="52"/>
        <end position="148"/>
    </location>
</feature>
<dbReference type="Gene3D" id="3.40.50.150">
    <property type="entry name" value="Vaccinia Virus protein VP39"/>
    <property type="match status" value="1"/>
</dbReference>
<organism evidence="2 3">
    <name type="scientific">Desulfotalea psychrophila (strain LSv54 / DSM 12343)</name>
    <dbReference type="NCBI Taxonomy" id="177439"/>
    <lineage>
        <taxon>Bacteria</taxon>
        <taxon>Pseudomonadati</taxon>
        <taxon>Thermodesulfobacteriota</taxon>
        <taxon>Desulfobulbia</taxon>
        <taxon>Desulfobulbales</taxon>
        <taxon>Desulfocapsaceae</taxon>
        <taxon>Desulfotalea</taxon>
    </lineage>
</organism>
<dbReference type="SUPFAM" id="SSF53335">
    <property type="entry name" value="S-adenosyl-L-methionine-dependent methyltransferases"/>
    <property type="match status" value="1"/>
</dbReference>
<dbReference type="EMBL" id="CR522870">
    <property type="protein sequence ID" value="CAG35225.1"/>
    <property type="molecule type" value="Genomic_DNA"/>
</dbReference>
<accession>Q6AQZ9</accession>
<sequence>MPRLVKLSRLGSGGSMFFLVERLYDILMASTEKSCLREWRRDLLQEVHGDVLEIGAGTGANIEFYPESVTHLVLSEPEKIMRDQLRIKAGRSVLRDITFSSASAEKVEGDDGSFDFVVTTLVCCSVVDLETVLEQIHRVLRPGGSLVFLEHVAAERGSARRRWQDRMTPLWRRLAGNCHFNREIENALCLAGFKISQIKRESMRTSMPLVRPTIRGIAVKICS</sequence>
<proteinExistence type="predicted"/>
<reference evidence="3" key="1">
    <citation type="journal article" date="2004" name="Environ. Microbiol.">
        <title>The genome of Desulfotalea psychrophila, a sulfate-reducing bacterium from permanently cold Arctic sediments.</title>
        <authorList>
            <person name="Rabus R."/>
            <person name="Ruepp A."/>
            <person name="Frickey T."/>
            <person name="Rattei T."/>
            <person name="Fartmann B."/>
            <person name="Stark M."/>
            <person name="Bauer M."/>
            <person name="Zibat A."/>
            <person name="Lombardot T."/>
            <person name="Becker I."/>
            <person name="Amann J."/>
            <person name="Gellner K."/>
            <person name="Teeling H."/>
            <person name="Leuschner W.D."/>
            <person name="Gloeckner F.-O."/>
            <person name="Lupas A.N."/>
            <person name="Amann R."/>
            <person name="Klenk H.-P."/>
        </authorList>
    </citation>
    <scope>NUCLEOTIDE SEQUENCE [LARGE SCALE GENOMIC DNA]</scope>
    <source>
        <strain evidence="3">DSM 12343 / LSv54</strain>
    </source>
</reference>
<name>Q6AQZ9_DESPS</name>
<dbReference type="Pfam" id="PF08241">
    <property type="entry name" value="Methyltransf_11"/>
    <property type="match status" value="1"/>
</dbReference>
<protein>
    <recommendedName>
        <fullName evidence="1">Methyltransferase type 11 domain-containing protein</fullName>
    </recommendedName>
</protein>
<dbReference type="KEGG" id="dps:DP0496"/>
<dbReference type="Proteomes" id="UP000000602">
    <property type="component" value="Chromosome"/>
</dbReference>
<evidence type="ECO:0000313" key="2">
    <source>
        <dbReference type="EMBL" id="CAG35225.1"/>
    </source>
</evidence>
<dbReference type="GO" id="GO:0008757">
    <property type="term" value="F:S-adenosylmethionine-dependent methyltransferase activity"/>
    <property type="evidence" value="ECO:0007669"/>
    <property type="project" value="InterPro"/>
</dbReference>
<evidence type="ECO:0000313" key="3">
    <source>
        <dbReference type="Proteomes" id="UP000000602"/>
    </source>
</evidence>
<gene>
    <name evidence="2" type="ordered locus">DP0496</name>
</gene>
<dbReference type="HOGENOM" id="CLU_037990_7_1_7"/>
<keyword evidence="3" id="KW-1185">Reference proteome</keyword>
<evidence type="ECO:0000259" key="1">
    <source>
        <dbReference type="Pfam" id="PF08241"/>
    </source>
</evidence>
<dbReference type="eggNOG" id="COG2226">
    <property type="taxonomic scope" value="Bacteria"/>
</dbReference>
<dbReference type="InterPro" id="IPR052356">
    <property type="entry name" value="Thiol_S-MT"/>
</dbReference>
<dbReference type="InterPro" id="IPR013216">
    <property type="entry name" value="Methyltransf_11"/>
</dbReference>
<dbReference type="PANTHER" id="PTHR45036:SF1">
    <property type="entry name" value="METHYLTRANSFERASE LIKE 7A"/>
    <property type="match status" value="1"/>
</dbReference>